<proteinExistence type="predicted"/>
<feature type="compositionally biased region" description="Polar residues" evidence="1">
    <location>
        <begin position="71"/>
        <end position="90"/>
    </location>
</feature>
<dbReference type="Pfam" id="PF07716">
    <property type="entry name" value="bZIP_2"/>
    <property type="match status" value="1"/>
</dbReference>
<evidence type="ECO:0000313" key="4">
    <source>
        <dbReference type="Proteomes" id="UP001140094"/>
    </source>
</evidence>
<reference evidence="3" key="1">
    <citation type="submission" date="2022-07" db="EMBL/GenBank/DDBJ databases">
        <title>Phylogenomic reconstructions and comparative analyses of Kickxellomycotina fungi.</title>
        <authorList>
            <person name="Reynolds N.K."/>
            <person name="Stajich J.E."/>
            <person name="Barry K."/>
            <person name="Grigoriev I.V."/>
            <person name="Crous P."/>
            <person name="Smith M.E."/>
        </authorList>
    </citation>
    <scope>NUCLEOTIDE SEQUENCE</scope>
    <source>
        <strain evidence="3">NRRL 1565</strain>
    </source>
</reference>
<keyword evidence="4" id="KW-1185">Reference proteome</keyword>
<feature type="compositionally biased region" description="Low complexity" evidence="1">
    <location>
        <begin position="141"/>
        <end position="150"/>
    </location>
</feature>
<sequence length="577" mass="64316">MSDSGARRDDQLPSIRSLTSGNTSKASAPQQPRESQQQQTQPPMHGSRHFPSYSQDYSHQPKHNDHAYHSTAYSAAQSKHQSPPYSQPYQHSGPGPAPSAFEQRVQSRPPPAQEYPSAYSSHQRPYQRPQQPEGYAYHVNEPAPAESASPVPHRHHPEHYRAAYGGEPPHYEGSHSMPTTRDYYRQPPPQPHQRPQYQSEHPPLIGARERTLDAAGMARAHHSHYQTQYQSHHAHYSQPVAAHASLPHHQAPHERGQEQDRRLQHTSAALRSPEYQQVASPVHYASYGPPGSQRAAAPSDSAYLMSRGYHHHPPPPGTSTHPSHQSRQHPISRSPQLITARHTASSTSSAVRAPAAAVSEAQFSNTVHRSNAIAQARADTASEPLLDDEDDDKSDGLGNGDVDEALLKRRKRNAQSAARLRERRKNREQELTGSCSKLESKISRLESELNEEKRRAIAELRGGKSSARFPLESHDIGVEVNTDEHGELVTAGFKRAHPEEMDIESELRIGNRSTGDVPKESSSKKVRPLRELDQVRLDDLKIKIENLGALNQQVCVNLGVLRQEIQRIAEAIVSKKK</sequence>
<feature type="compositionally biased region" description="Basic and acidic residues" evidence="1">
    <location>
        <begin position="1"/>
        <end position="11"/>
    </location>
</feature>
<dbReference type="OrthoDB" id="5575711at2759"/>
<dbReference type="AlphaFoldDB" id="A0A9W8HRL3"/>
<dbReference type="PROSITE" id="PS00036">
    <property type="entry name" value="BZIP_BASIC"/>
    <property type="match status" value="1"/>
</dbReference>
<evidence type="ECO:0000259" key="2">
    <source>
        <dbReference type="PROSITE" id="PS50217"/>
    </source>
</evidence>
<gene>
    <name evidence="3" type="ORF">H4R20_004507</name>
</gene>
<feature type="region of interest" description="Disordered" evidence="1">
    <location>
        <begin position="1"/>
        <end position="236"/>
    </location>
</feature>
<protein>
    <recommendedName>
        <fullName evidence="2">BZIP domain-containing protein</fullName>
    </recommendedName>
</protein>
<feature type="compositionally biased region" description="Polar residues" evidence="1">
    <location>
        <begin position="328"/>
        <end position="337"/>
    </location>
</feature>
<dbReference type="PROSITE" id="PS50217">
    <property type="entry name" value="BZIP"/>
    <property type="match status" value="1"/>
</dbReference>
<feature type="region of interest" description="Disordered" evidence="1">
    <location>
        <begin position="244"/>
        <end position="263"/>
    </location>
</feature>
<accession>A0A9W8HRL3</accession>
<feature type="region of interest" description="Disordered" evidence="1">
    <location>
        <begin position="305"/>
        <end position="352"/>
    </location>
</feature>
<comment type="caution">
    <text evidence="3">The sequence shown here is derived from an EMBL/GenBank/DDBJ whole genome shotgun (WGS) entry which is preliminary data.</text>
</comment>
<feature type="compositionally biased region" description="Low complexity" evidence="1">
    <location>
        <begin position="340"/>
        <end position="352"/>
    </location>
</feature>
<dbReference type="Gene3D" id="1.20.5.170">
    <property type="match status" value="1"/>
</dbReference>
<feature type="region of interest" description="Disordered" evidence="1">
    <location>
        <begin position="376"/>
        <end position="435"/>
    </location>
</feature>
<evidence type="ECO:0000256" key="1">
    <source>
        <dbReference type="SAM" id="MobiDB-lite"/>
    </source>
</evidence>
<organism evidence="3 4">
    <name type="scientific">Coemansia guatemalensis</name>
    <dbReference type="NCBI Taxonomy" id="2761395"/>
    <lineage>
        <taxon>Eukaryota</taxon>
        <taxon>Fungi</taxon>
        <taxon>Fungi incertae sedis</taxon>
        <taxon>Zoopagomycota</taxon>
        <taxon>Kickxellomycotina</taxon>
        <taxon>Kickxellomycetes</taxon>
        <taxon>Kickxellales</taxon>
        <taxon>Kickxellaceae</taxon>
        <taxon>Coemansia</taxon>
    </lineage>
</organism>
<feature type="compositionally biased region" description="Basic and acidic residues" evidence="1">
    <location>
        <begin position="251"/>
        <end position="263"/>
    </location>
</feature>
<feature type="compositionally biased region" description="Low complexity" evidence="1">
    <location>
        <begin position="29"/>
        <end position="43"/>
    </location>
</feature>
<name>A0A9W8HRL3_9FUNG</name>
<dbReference type="Proteomes" id="UP001140094">
    <property type="component" value="Unassembled WGS sequence"/>
</dbReference>
<dbReference type="InterPro" id="IPR004827">
    <property type="entry name" value="bZIP"/>
</dbReference>
<feature type="compositionally biased region" description="Polar residues" evidence="1">
    <location>
        <begin position="14"/>
        <end position="28"/>
    </location>
</feature>
<evidence type="ECO:0000313" key="3">
    <source>
        <dbReference type="EMBL" id="KAJ2799265.1"/>
    </source>
</evidence>
<dbReference type="EMBL" id="JANBUO010001214">
    <property type="protein sequence ID" value="KAJ2799265.1"/>
    <property type="molecule type" value="Genomic_DNA"/>
</dbReference>
<dbReference type="GO" id="GO:0003700">
    <property type="term" value="F:DNA-binding transcription factor activity"/>
    <property type="evidence" value="ECO:0007669"/>
    <property type="project" value="InterPro"/>
</dbReference>
<feature type="compositionally biased region" description="Polar residues" evidence="1">
    <location>
        <begin position="118"/>
        <end position="130"/>
    </location>
</feature>
<feature type="domain" description="BZIP" evidence="2">
    <location>
        <begin position="403"/>
        <end position="455"/>
    </location>
</feature>